<feature type="region of interest" description="Disordered" evidence="8">
    <location>
        <begin position="313"/>
        <end position="336"/>
    </location>
</feature>
<feature type="compositionally biased region" description="Polar residues" evidence="8">
    <location>
        <begin position="47"/>
        <end position="63"/>
    </location>
</feature>
<dbReference type="GO" id="GO:0050982">
    <property type="term" value="P:detection of mechanical stimulus"/>
    <property type="evidence" value="ECO:0007669"/>
    <property type="project" value="TreeGrafter"/>
</dbReference>
<feature type="transmembrane region" description="Helical" evidence="9">
    <location>
        <begin position="220"/>
        <end position="239"/>
    </location>
</feature>
<evidence type="ECO:0000256" key="7">
    <source>
        <dbReference type="PIRNR" id="PIRNR017209"/>
    </source>
</evidence>
<dbReference type="OrthoDB" id="544685at2759"/>
<feature type="transmembrane region" description="Helical" evidence="9">
    <location>
        <begin position="251"/>
        <end position="271"/>
    </location>
</feature>
<feature type="transmembrane region" description="Helical" evidence="9">
    <location>
        <begin position="178"/>
        <end position="199"/>
    </location>
</feature>
<evidence type="ECO:0000256" key="8">
    <source>
        <dbReference type="SAM" id="MobiDB-lite"/>
    </source>
</evidence>
<comment type="similarity">
    <text evidence="2 7">Belongs to the MscS (TC 1.A.23) family.</text>
</comment>
<name>A0A200R6Y0_MACCD</name>
<dbReference type="InParanoid" id="A0A200R6Y0"/>
<dbReference type="InterPro" id="IPR006685">
    <property type="entry name" value="MscS_channel_2nd"/>
</dbReference>
<dbReference type="GO" id="GO:0005886">
    <property type="term" value="C:plasma membrane"/>
    <property type="evidence" value="ECO:0007669"/>
    <property type="project" value="UniProtKB-UniRule"/>
</dbReference>
<evidence type="ECO:0000313" key="11">
    <source>
        <dbReference type="EMBL" id="OVA18438.1"/>
    </source>
</evidence>
<dbReference type="OMA" id="IEWTLFL"/>
<dbReference type="InterPro" id="IPR010920">
    <property type="entry name" value="LSM_dom_sf"/>
</dbReference>
<dbReference type="FunFam" id="2.30.30.60:FF:000003">
    <property type="entry name" value="Predicted mechanosensitive ion channel"/>
    <property type="match status" value="1"/>
</dbReference>
<feature type="compositionally biased region" description="Acidic residues" evidence="8">
    <location>
        <begin position="103"/>
        <end position="116"/>
    </location>
</feature>
<evidence type="ECO:0000256" key="1">
    <source>
        <dbReference type="ARBA" id="ARBA00004141"/>
    </source>
</evidence>
<dbReference type="Pfam" id="PF00924">
    <property type="entry name" value="MS_channel_2nd"/>
    <property type="match status" value="1"/>
</dbReference>
<dbReference type="InterPro" id="IPR016688">
    <property type="entry name" value="MscS-like_plants/fungi"/>
</dbReference>
<keyword evidence="4 9" id="KW-0812">Transmembrane</keyword>
<sequence length="712" mass="82233">MQNIEKEKPISEQVVLQMEQQQHQTLKPTQITLETELYTTGEVKPSIHTQSTPRPVRSLNFTKSKSRFVESNPHPYPSRSPNIPESEEVNEPLNKPQNNNSSTDDEDDEDEDDDRWNEEHAEEKEKYIKKKKKIGWRTIVEWVSFFVITAGLICSLTVESLKNETKWGLEIWKWGLMVMVIFCGRLVSGWVISILVFFIEKNFMLREKVLYFVFGLRKSFQNCIWLALVLLAWTFMFSPDVQKKNKIFKKVFRALLGVLIGATIWLIKIVLVKVLASSFHVTTFFDRMKESVFHHYILDSLSGPPLDEIDDQTPVTSKRRNLTPSRSMPARLRDGKRMSRRIGGSRKIDIEKLRKLSLESTSSAWSVKRLVNYVMSSGLSTISRTIDDFGNAESEITSEWEARTTAQRVFKNVAKPGAKYIVEDDLLKFLRREDVHTIFPFFEGALETGQIKKSAFRNWVVQAYIERRALAHSLNDTKTAVQQLHKCASAVVSVIIIVVFVLVMGLATSKVILVITSQLLLVGFMFQNTCKTIFEAIIFVFVMHPFDVGDRCKIDGVQMIVEEMNILTTVFLRFDNEKIYFPNSVLSSKAISNFYRSPDMGDSVDFTIDVSTSFDDINRLKKDIQTYIDSKPKYWNAKHSLIVKEIENLDKMKMCLFVTHTMNHQNFNERNLRRTELIFELKKICETIGIKYQLLPQEVHLTQFSTANGMLV</sequence>
<keyword evidence="12" id="KW-1185">Reference proteome</keyword>
<evidence type="ECO:0000313" key="12">
    <source>
        <dbReference type="Proteomes" id="UP000195402"/>
    </source>
</evidence>
<feature type="transmembrane region" description="Helical" evidence="9">
    <location>
        <begin position="139"/>
        <end position="158"/>
    </location>
</feature>
<dbReference type="Gene3D" id="2.30.30.60">
    <property type="match status" value="1"/>
</dbReference>
<dbReference type="PIRSF" id="PIRSF017209">
    <property type="entry name" value="Memb_At2g17000_prd"/>
    <property type="match status" value="1"/>
</dbReference>
<organism evidence="11 12">
    <name type="scientific">Macleaya cordata</name>
    <name type="common">Five-seeded plume-poppy</name>
    <name type="synonym">Bocconia cordata</name>
    <dbReference type="NCBI Taxonomy" id="56857"/>
    <lineage>
        <taxon>Eukaryota</taxon>
        <taxon>Viridiplantae</taxon>
        <taxon>Streptophyta</taxon>
        <taxon>Embryophyta</taxon>
        <taxon>Tracheophyta</taxon>
        <taxon>Spermatophyta</taxon>
        <taxon>Magnoliopsida</taxon>
        <taxon>Ranunculales</taxon>
        <taxon>Papaveraceae</taxon>
        <taxon>Papaveroideae</taxon>
        <taxon>Macleaya</taxon>
    </lineage>
</organism>
<evidence type="ECO:0000256" key="6">
    <source>
        <dbReference type="ARBA" id="ARBA00023136"/>
    </source>
</evidence>
<dbReference type="PANTHER" id="PTHR31618:SF26">
    <property type="entry name" value="MECHANOSENSITIVE ION CHANNEL PROTEIN"/>
    <property type="match status" value="1"/>
</dbReference>
<feature type="transmembrane region" description="Helical" evidence="9">
    <location>
        <begin position="487"/>
        <end position="507"/>
    </location>
</feature>
<keyword evidence="5 9" id="KW-1133">Transmembrane helix</keyword>
<accession>A0A200R6Y0</accession>
<evidence type="ECO:0000256" key="3">
    <source>
        <dbReference type="ARBA" id="ARBA00022448"/>
    </source>
</evidence>
<dbReference type="Proteomes" id="UP000195402">
    <property type="component" value="Unassembled WGS sequence"/>
</dbReference>
<dbReference type="SUPFAM" id="SSF50182">
    <property type="entry name" value="Sm-like ribonucleoproteins"/>
    <property type="match status" value="1"/>
</dbReference>
<comment type="subcellular location">
    <subcellularLocation>
        <location evidence="1">Membrane</location>
        <topology evidence="1">Multi-pass membrane protein</topology>
    </subcellularLocation>
</comment>
<dbReference type="EMBL" id="MVGT01000436">
    <property type="protein sequence ID" value="OVA18438.1"/>
    <property type="molecule type" value="Genomic_DNA"/>
</dbReference>
<evidence type="ECO:0000256" key="9">
    <source>
        <dbReference type="SAM" id="Phobius"/>
    </source>
</evidence>
<comment type="caution">
    <text evidence="11">The sequence shown here is derived from an EMBL/GenBank/DDBJ whole genome shotgun (WGS) entry which is preliminary data.</text>
</comment>
<keyword evidence="6 7" id="KW-0472">Membrane</keyword>
<evidence type="ECO:0000256" key="4">
    <source>
        <dbReference type="ARBA" id="ARBA00022692"/>
    </source>
</evidence>
<evidence type="ECO:0000259" key="10">
    <source>
        <dbReference type="Pfam" id="PF00924"/>
    </source>
</evidence>
<dbReference type="PANTHER" id="PTHR31618">
    <property type="entry name" value="MECHANOSENSITIVE ION CHANNEL PROTEIN 5"/>
    <property type="match status" value="1"/>
</dbReference>
<evidence type="ECO:0000256" key="5">
    <source>
        <dbReference type="ARBA" id="ARBA00022989"/>
    </source>
</evidence>
<protein>
    <recommendedName>
        <fullName evidence="7">Mechanosensitive ion channel protein</fullName>
    </recommendedName>
</protein>
<feature type="region of interest" description="Disordered" evidence="8">
    <location>
        <begin position="41"/>
        <end position="122"/>
    </location>
</feature>
<dbReference type="InterPro" id="IPR023408">
    <property type="entry name" value="MscS_beta-dom_sf"/>
</dbReference>
<dbReference type="STRING" id="56857.A0A200R6Y0"/>
<dbReference type="GO" id="GO:0006820">
    <property type="term" value="P:monoatomic anion transport"/>
    <property type="evidence" value="ECO:0007669"/>
    <property type="project" value="TreeGrafter"/>
</dbReference>
<feature type="domain" description="Mechanosensitive ion channel MscS" evidence="10">
    <location>
        <begin position="538"/>
        <end position="594"/>
    </location>
</feature>
<dbReference type="AlphaFoldDB" id="A0A200R6Y0"/>
<proteinExistence type="inferred from homology"/>
<keyword evidence="3" id="KW-0813">Transport</keyword>
<dbReference type="GO" id="GO:0008381">
    <property type="term" value="F:mechanosensitive monoatomic ion channel activity"/>
    <property type="evidence" value="ECO:0007669"/>
    <property type="project" value="TreeGrafter"/>
</dbReference>
<gene>
    <name evidence="11" type="ORF">BVC80_1833g108</name>
</gene>
<reference evidence="11 12" key="1">
    <citation type="journal article" date="2017" name="Mol. Plant">
        <title>The Genome of Medicinal Plant Macleaya cordata Provides New Insights into Benzylisoquinoline Alkaloids Metabolism.</title>
        <authorList>
            <person name="Liu X."/>
            <person name="Liu Y."/>
            <person name="Huang P."/>
            <person name="Ma Y."/>
            <person name="Qing Z."/>
            <person name="Tang Q."/>
            <person name="Cao H."/>
            <person name="Cheng P."/>
            <person name="Zheng Y."/>
            <person name="Yuan Z."/>
            <person name="Zhou Y."/>
            <person name="Liu J."/>
            <person name="Tang Z."/>
            <person name="Zhuo Y."/>
            <person name="Zhang Y."/>
            <person name="Yu L."/>
            <person name="Huang J."/>
            <person name="Yang P."/>
            <person name="Peng Q."/>
            <person name="Zhang J."/>
            <person name="Jiang W."/>
            <person name="Zhang Z."/>
            <person name="Lin K."/>
            <person name="Ro D.K."/>
            <person name="Chen X."/>
            <person name="Xiong X."/>
            <person name="Shang Y."/>
            <person name="Huang S."/>
            <person name="Zeng J."/>
        </authorList>
    </citation>
    <scope>NUCLEOTIDE SEQUENCE [LARGE SCALE GENOMIC DNA]</scope>
    <source>
        <strain evidence="12">cv. BLH2017</strain>
        <tissue evidence="11">Root</tissue>
    </source>
</reference>
<evidence type="ECO:0000256" key="2">
    <source>
        <dbReference type="ARBA" id="ARBA00008017"/>
    </source>
</evidence>